<dbReference type="PRINTS" id="PR00081">
    <property type="entry name" value="GDHRDH"/>
</dbReference>
<evidence type="ECO:0000313" key="3">
    <source>
        <dbReference type="Proteomes" id="UP000326202"/>
    </source>
</evidence>
<name>A0A5J6MIE6_9PROT</name>
<dbReference type="InterPro" id="IPR050259">
    <property type="entry name" value="SDR"/>
</dbReference>
<dbReference type="CDD" id="cd05233">
    <property type="entry name" value="SDR_c"/>
    <property type="match status" value="1"/>
</dbReference>
<organism evidence="2 3">
    <name type="scientific">Hypericibacter terrae</name>
    <dbReference type="NCBI Taxonomy" id="2602015"/>
    <lineage>
        <taxon>Bacteria</taxon>
        <taxon>Pseudomonadati</taxon>
        <taxon>Pseudomonadota</taxon>
        <taxon>Alphaproteobacteria</taxon>
        <taxon>Rhodospirillales</taxon>
        <taxon>Dongiaceae</taxon>
        <taxon>Hypericibacter</taxon>
    </lineage>
</organism>
<dbReference type="PANTHER" id="PTHR42879">
    <property type="entry name" value="3-OXOACYL-(ACYL-CARRIER-PROTEIN) REDUCTASE"/>
    <property type="match status" value="1"/>
</dbReference>
<evidence type="ECO:0000256" key="1">
    <source>
        <dbReference type="ARBA" id="ARBA00006484"/>
    </source>
</evidence>
<dbReference type="InterPro" id="IPR036291">
    <property type="entry name" value="NAD(P)-bd_dom_sf"/>
</dbReference>
<dbReference type="EMBL" id="CP042906">
    <property type="protein sequence ID" value="QEX16040.1"/>
    <property type="molecule type" value="Genomic_DNA"/>
</dbReference>
<dbReference type="PROSITE" id="PS00061">
    <property type="entry name" value="ADH_SHORT"/>
    <property type="match status" value="1"/>
</dbReference>
<accession>A0A5J6MIE6</accession>
<dbReference type="RefSeq" id="WP_151176440.1">
    <property type="nucleotide sequence ID" value="NZ_CP042906.1"/>
</dbReference>
<dbReference type="Pfam" id="PF13561">
    <property type="entry name" value="adh_short_C2"/>
    <property type="match status" value="1"/>
</dbReference>
<proteinExistence type="inferred from homology"/>
<dbReference type="InterPro" id="IPR020904">
    <property type="entry name" value="Sc_DH/Rdtase_CS"/>
</dbReference>
<keyword evidence="3" id="KW-1185">Reference proteome</keyword>
<gene>
    <name evidence="2" type="ORF">FRZ44_13320</name>
</gene>
<dbReference type="GO" id="GO:0032787">
    <property type="term" value="P:monocarboxylic acid metabolic process"/>
    <property type="evidence" value="ECO:0007669"/>
    <property type="project" value="UniProtKB-ARBA"/>
</dbReference>
<reference evidence="2 3" key="1">
    <citation type="submission" date="2019-08" db="EMBL/GenBank/DDBJ databases">
        <title>Hyperibacter terrae gen. nov., sp. nov. and Hyperibacter viscosus sp. nov., two new members in the family Rhodospirillaceae isolated from the rhizosphere of Hypericum perforatum.</title>
        <authorList>
            <person name="Noviana Z."/>
        </authorList>
    </citation>
    <scope>NUCLEOTIDE SEQUENCE [LARGE SCALE GENOMIC DNA]</scope>
    <source>
        <strain evidence="2 3">R5913</strain>
    </source>
</reference>
<dbReference type="KEGG" id="htq:FRZ44_13320"/>
<evidence type="ECO:0000313" key="2">
    <source>
        <dbReference type="EMBL" id="QEX16040.1"/>
    </source>
</evidence>
<dbReference type="SUPFAM" id="SSF51735">
    <property type="entry name" value="NAD(P)-binding Rossmann-fold domains"/>
    <property type="match status" value="1"/>
</dbReference>
<sequence length="255" mass="26196">MQIDYSGKAALVTGAGRGLGLAIARALHQAGASVAINDRTAEAVDAAIAKLGGGDRLAAAPADLAQPGGPEAAVGQAVKRFGRLDLLVNNAAVNIERPIEETDDAHWDLHLDVVLRASFFTVKAALPSLKAAKGSVINIASELGLHAIANNVAYVTAKHGVVSMTRALGLELAKEGVRVNAICPGTMDTELLRDCANDSPDPAAYYRTFTAYHPMGRIASPEEIADFVLCVGSPATGFMTGAALAIDGGSSAGRQ</sequence>
<dbReference type="PRINTS" id="PR00080">
    <property type="entry name" value="SDRFAMILY"/>
</dbReference>
<dbReference type="PANTHER" id="PTHR42879:SF2">
    <property type="entry name" value="3-OXOACYL-[ACYL-CARRIER-PROTEIN] REDUCTASE FABG"/>
    <property type="match status" value="1"/>
</dbReference>
<dbReference type="OrthoDB" id="9789398at2"/>
<comment type="similarity">
    <text evidence="1">Belongs to the short-chain dehydrogenases/reductases (SDR) family.</text>
</comment>
<dbReference type="Gene3D" id="3.40.50.720">
    <property type="entry name" value="NAD(P)-binding Rossmann-like Domain"/>
    <property type="match status" value="1"/>
</dbReference>
<protein>
    <submittedName>
        <fullName evidence="2">3-hydroxyacyl-CoA dehydrogenase</fullName>
    </submittedName>
</protein>
<dbReference type="InterPro" id="IPR002347">
    <property type="entry name" value="SDR_fam"/>
</dbReference>
<dbReference type="FunFam" id="3.40.50.720:FF:000084">
    <property type="entry name" value="Short-chain dehydrogenase reductase"/>
    <property type="match status" value="1"/>
</dbReference>
<dbReference type="Proteomes" id="UP000326202">
    <property type="component" value="Chromosome"/>
</dbReference>
<dbReference type="AlphaFoldDB" id="A0A5J6MIE6"/>